<evidence type="ECO:0000313" key="12">
    <source>
        <dbReference type="EMBL" id="ACU76627.1"/>
    </source>
</evidence>
<dbReference type="KEGG" id="cai:Caci_7803"/>
<evidence type="ECO:0000256" key="1">
    <source>
        <dbReference type="ARBA" id="ARBA00001946"/>
    </source>
</evidence>
<dbReference type="RefSeq" id="WP_015796352.1">
    <property type="nucleotide sequence ID" value="NC_013131.1"/>
</dbReference>
<dbReference type="HOGENOM" id="CLU_037162_0_4_11"/>
<feature type="domain" description="Nudix hydrolase" evidence="11">
    <location>
        <begin position="200"/>
        <end position="324"/>
    </location>
</feature>
<dbReference type="GO" id="GO:0035529">
    <property type="term" value="F:NADH pyrophosphatase activity"/>
    <property type="evidence" value="ECO:0007669"/>
    <property type="project" value="TreeGrafter"/>
</dbReference>
<reference evidence="12 13" key="1">
    <citation type="journal article" date="2009" name="Stand. Genomic Sci.">
        <title>Complete genome sequence of Catenulispora acidiphila type strain (ID 139908).</title>
        <authorList>
            <person name="Copeland A."/>
            <person name="Lapidus A."/>
            <person name="Glavina Del Rio T."/>
            <person name="Nolan M."/>
            <person name="Lucas S."/>
            <person name="Chen F."/>
            <person name="Tice H."/>
            <person name="Cheng J.F."/>
            <person name="Bruce D."/>
            <person name="Goodwin L."/>
            <person name="Pitluck S."/>
            <person name="Mikhailova N."/>
            <person name="Pati A."/>
            <person name="Ivanova N."/>
            <person name="Mavromatis K."/>
            <person name="Chen A."/>
            <person name="Palaniappan K."/>
            <person name="Chain P."/>
            <person name="Land M."/>
            <person name="Hauser L."/>
            <person name="Chang Y.J."/>
            <person name="Jeffries C.D."/>
            <person name="Chertkov O."/>
            <person name="Brettin T."/>
            <person name="Detter J.C."/>
            <person name="Han C."/>
            <person name="Ali Z."/>
            <person name="Tindall B.J."/>
            <person name="Goker M."/>
            <person name="Bristow J."/>
            <person name="Eisen J.A."/>
            <person name="Markowitz V."/>
            <person name="Hugenholtz P."/>
            <person name="Kyrpides N.C."/>
            <person name="Klenk H.P."/>
        </authorList>
    </citation>
    <scope>NUCLEOTIDE SEQUENCE [LARGE SCALE GENOMIC DNA]</scope>
    <source>
        <strain evidence="13">DSM 44928 / JCM 14897 / NBRC 102108 / NRRL B-24433 / ID139908</strain>
    </source>
</reference>
<evidence type="ECO:0000313" key="13">
    <source>
        <dbReference type="Proteomes" id="UP000000851"/>
    </source>
</evidence>
<evidence type="ECO:0000256" key="9">
    <source>
        <dbReference type="ARBA" id="ARBA00023679"/>
    </source>
</evidence>
<dbReference type="Proteomes" id="UP000000851">
    <property type="component" value="Chromosome"/>
</dbReference>
<evidence type="ECO:0000256" key="5">
    <source>
        <dbReference type="ARBA" id="ARBA00022723"/>
    </source>
</evidence>
<evidence type="ECO:0000256" key="4">
    <source>
        <dbReference type="ARBA" id="ARBA00012381"/>
    </source>
</evidence>
<organism evidence="12 13">
    <name type="scientific">Catenulispora acidiphila (strain DSM 44928 / JCM 14897 / NBRC 102108 / NRRL B-24433 / ID139908)</name>
    <dbReference type="NCBI Taxonomy" id="479433"/>
    <lineage>
        <taxon>Bacteria</taxon>
        <taxon>Bacillati</taxon>
        <taxon>Actinomycetota</taxon>
        <taxon>Actinomycetes</taxon>
        <taxon>Catenulisporales</taxon>
        <taxon>Catenulisporaceae</taxon>
        <taxon>Catenulispora</taxon>
    </lineage>
</organism>
<dbReference type="OrthoDB" id="9791656at2"/>
<dbReference type="STRING" id="479433.Caci_7803"/>
<dbReference type="InterPro" id="IPR015797">
    <property type="entry name" value="NUDIX_hydrolase-like_dom_sf"/>
</dbReference>
<evidence type="ECO:0000256" key="6">
    <source>
        <dbReference type="ARBA" id="ARBA00022801"/>
    </source>
</evidence>
<comment type="cofactor">
    <cofactor evidence="2">
        <name>Zn(2+)</name>
        <dbReference type="ChEBI" id="CHEBI:29105"/>
    </cofactor>
</comment>
<accession>C7QE39</accession>
<name>C7QE39_CATAD</name>
<evidence type="ECO:0000256" key="2">
    <source>
        <dbReference type="ARBA" id="ARBA00001947"/>
    </source>
</evidence>
<dbReference type="EC" id="3.6.1.22" evidence="4"/>
<sequence>MSEQANYFEGELGRMLLARSVVDRAGERRTDEDWLAAAWADAGTRVFAVDDSRAEALLEPEAGLVFHPGSVFDARYPGAERYFLGVDEQDVAYFAVSVGTPGPDGAPTASTAGSASTPGEALTSPRPPAAEQAPALGELRHVREVAAVLSDRDGGLLAHAVGLDNWHRTHGFCGVCGYPTRVTDAGSVRKCDHCGTEHYPRTDPAVIMAVTDPDDRLLLARNASWPPNRASVLAGFVEPGETLEAAVARECAEEAGLRVTSVRYLGSQPWPLPRSLMLGFTTTVDDPALHLDGAELDWAKWYSRAELKEAVTAGDLVMLPTEISIARRLVNHWYGGDPAGH</sequence>
<dbReference type="InterPro" id="IPR049734">
    <property type="entry name" value="NudC-like_C"/>
</dbReference>
<dbReference type="InterPro" id="IPR050241">
    <property type="entry name" value="NAD-cap_RNA_hydrolase_NudC"/>
</dbReference>
<dbReference type="Gene3D" id="3.90.79.10">
    <property type="entry name" value="Nucleoside Triphosphate Pyrophosphohydrolase"/>
    <property type="match status" value="1"/>
</dbReference>
<proteinExistence type="inferred from homology"/>
<comment type="catalytic activity">
    <reaction evidence="9">
        <text>a 5'-end NAD(+)-phospho-ribonucleoside in mRNA + H2O = a 5'-end phospho-adenosine-phospho-ribonucleoside in mRNA + beta-nicotinamide D-ribonucleotide + 2 H(+)</text>
        <dbReference type="Rhea" id="RHEA:60876"/>
        <dbReference type="Rhea" id="RHEA-COMP:15698"/>
        <dbReference type="Rhea" id="RHEA-COMP:15719"/>
        <dbReference type="ChEBI" id="CHEBI:14649"/>
        <dbReference type="ChEBI" id="CHEBI:15377"/>
        <dbReference type="ChEBI" id="CHEBI:15378"/>
        <dbReference type="ChEBI" id="CHEBI:144029"/>
        <dbReference type="ChEBI" id="CHEBI:144051"/>
    </reaction>
    <physiologicalReaction direction="left-to-right" evidence="9">
        <dbReference type="Rhea" id="RHEA:60877"/>
    </physiologicalReaction>
</comment>
<dbReference type="GO" id="GO:0005829">
    <property type="term" value="C:cytosol"/>
    <property type="evidence" value="ECO:0007669"/>
    <property type="project" value="TreeGrafter"/>
</dbReference>
<feature type="compositionally biased region" description="Low complexity" evidence="10">
    <location>
        <begin position="105"/>
        <end position="119"/>
    </location>
</feature>
<dbReference type="GO" id="GO:0006742">
    <property type="term" value="P:NADP+ catabolic process"/>
    <property type="evidence" value="ECO:0007669"/>
    <property type="project" value="TreeGrafter"/>
</dbReference>
<dbReference type="InterPro" id="IPR000086">
    <property type="entry name" value="NUDIX_hydrolase_dom"/>
</dbReference>
<feature type="region of interest" description="Disordered" evidence="10">
    <location>
        <begin position="104"/>
        <end position="130"/>
    </location>
</feature>
<keyword evidence="8" id="KW-0520">NAD</keyword>
<comment type="cofactor">
    <cofactor evidence="1">
        <name>Mg(2+)</name>
        <dbReference type="ChEBI" id="CHEBI:18420"/>
    </cofactor>
</comment>
<dbReference type="GO" id="GO:0019677">
    <property type="term" value="P:NAD+ catabolic process"/>
    <property type="evidence" value="ECO:0007669"/>
    <property type="project" value="TreeGrafter"/>
</dbReference>
<dbReference type="EMBL" id="CP001700">
    <property type="protein sequence ID" value="ACU76627.1"/>
    <property type="molecule type" value="Genomic_DNA"/>
</dbReference>
<dbReference type="PANTHER" id="PTHR42904:SF6">
    <property type="entry name" value="NAD-CAPPED RNA HYDROLASE NUDT12"/>
    <property type="match status" value="1"/>
</dbReference>
<keyword evidence="6 12" id="KW-0378">Hydrolase</keyword>
<dbReference type="Pfam" id="PF09297">
    <property type="entry name" value="Zn_ribbon_NUD"/>
    <property type="match status" value="1"/>
</dbReference>
<evidence type="ECO:0000259" key="11">
    <source>
        <dbReference type="PROSITE" id="PS51462"/>
    </source>
</evidence>
<keyword evidence="7" id="KW-0460">Magnesium</keyword>
<evidence type="ECO:0000256" key="8">
    <source>
        <dbReference type="ARBA" id="ARBA00023027"/>
    </source>
</evidence>
<dbReference type="InParanoid" id="C7QE39"/>
<dbReference type="Gene3D" id="3.90.79.20">
    <property type="match status" value="1"/>
</dbReference>
<protein>
    <recommendedName>
        <fullName evidence="4">NAD(+) diphosphatase</fullName>
        <ecNumber evidence="4">3.6.1.22</ecNumber>
    </recommendedName>
</protein>
<evidence type="ECO:0000256" key="7">
    <source>
        <dbReference type="ARBA" id="ARBA00022842"/>
    </source>
</evidence>
<dbReference type="InterPro" id="IPR015376">
    <property type="entry name" value="Znr_NADH_PPase"/>
</dbReference>
<keyword evidence="5" id="KW-0479">Metal-binding</keyword>
<dbReference type="PANTHER" id="PTHR42904">
    <property type="entry name" value="NUDIX HYDROLASE, NUDC SUBFAMILY"/>
    <property type="match status" value="1"/>
</dbReference>
<dbReference type="Pfam" id="PF00293">
    <property type="entry name" value="NUDIX"/>
    <property type="match status" value="1"/>
</dbReference>
<evidence type="ECO:0000256" key="3">
    <source>
        <dbReference type="ARBA" id="ARBA00009595"/>
    </source>
</evidence>
<dbReference type="PROSITE" id="PS51462">
    <property type="entry name" value="NUDIX"/>
    <property type="match status" value="1"/>
</dbReference>
<dbReference type="CDD" id="cd03429">
    <property type="entry name" value="NUDIX_NADH_pyrophosphatase_Nudt13"/>
    <property type="match status" value="1"/>
</dbReference>
<evidence type="ECO:0000256" key="10">
    <source>
        <dbReference type="SAM" id="MobiDB-lite"/>
    </source>
</evidence>
<dbReference type="eggNOG" id="COG2816">
    <property type="taxonomic scope" value="Bacteria"/>
</dbReference>
<gene>
    <name evidence="12" type="ordered locus">Caci_7803</name>
</gene>
<dbReference type="NCBIfam" id="NF001299">
    <property type="entry name" value="PRK00241.1"/>
    <property type="match status" value="1"/>
</dbReference>
<comment type="similarity">
    <text evidence="3">Belongs to the Nudix hydrolase family. NudC subfamily.</text>
</comment>
<dbReference type="Pfam" id="PF09296">
    <property type="entry name" value="NUDIX-like"/>
    <property type="match status" value="1"/>
</dbReference>
<dbReference type="SUPFAM" id="SSF55811">
    <property type="entry name" value="Nudix"/>
    <property type="match status" value="1"/>
</dbReference>
<dbReference type="FunCoup" id="C7QE39">
    <property type="interactions" value="76"/>
</dbReference>
<keyword evidence="13" id="KW-1185">Reference proteome</keyword>
<dbReference type="AlphaFoldDB" id="C7QE39"/>
<dbReference type="GO" id="GO:0046872">
    <property type="term" value="F:metal ion binding"/>
    <property type="evidence" value="ECO:0007669"/>
    <property type="project" value="UniProtKB-KW"/>
</dbReference>
<dbReference type="InterPro" id="IPR015375">
    <property type="entry name" value="NADH_PPase-like_N"/>
</dbReference>